<comment type="caution">
    <text evidence="3">The sequence shown here is derived from an EMBL/GenBank/DDBJ whole genome shotgun (WGS) entry which is preliminary data.</text>
</comment>
<feature type="domain" description="KIB1-4 beta-propeller" evidence="2">
    <location>
        <begin position="28"/>
        <end position="294"/>
    </location>
</feature>
<proteinExistence type="predicted"/>
<dbReference type="InterPro" id="IPR005174">
    <property type="entry name" value="KIB1-4_b-propeller"/>
</dbReference>
<dbReference type="AlphaFoldDB" id="A0A8T0QFI9"/>
<reference evidence="3" key="1">
    <citation type="submission" date="2020-05" db="EMBL/GenBank/DDBJ databases">
        <title>WGS assembly of Panicum virgatum.</title>
        <authorList>
            <person name="Lovell J.T."/>
            <person name="Jenkins J."/>
            <person name="Shu S."/>
            <person name="Juenger T.E."/>
            <person name="Schmutz J."/>
        </authorList>
    </citation>
    <scope>NUCLEOTIDE SEQUENCE</scope>
    <source>
        <strain evidence="3">AP13</strain>
    </source>
</reference>
<protein>
    <recommendedName>
        <fullName evidence="2">KIB1-4 beta-propeller domain-containing protein</fullName>
    </recommendedName>
</protein>
<evidence type="ECO:0000313" key="3">
    <source>
        <dbReference type="EMBL" id="KAG2572820.1"/>
    </source>
</evidence>
<evidence type="ECO:0000256" key="1">
    <source>
        <dbReference type="SAM" id="MobiDB-lite"/>
    </source>
</evidence>
<dbReference type="EMBL" id="CM029049">
    <property type="protein sequence ID" value="KAG2572820.1"/>
    <property type="molecule type" value="Genomic_DNA"/>
</dbReference>
<name>A0A8T0QFI9_PANVG</name>
<gene>
    <name evidence="3" type="ORF">PVAP13_7KG203800</name>
</gene>
<accession>A0A8T0QFI9</accession>
<organism evidence="3 4">
    <name type="scientific">Panicum virgatum</name>
    <name type="common">Blackwell switchgrass</name>
    <dbReference type="NCBI Taxonomy" id="38727"/>
    <lineage>
        <taxon>Eukaryota</taxon>
        <taxon>Viridiplantae</taxon>
        <taxon>Streptophyta</taxon>
        <taxon>Embryophyta</taxon>
        <taxon>Tracheophyta</taxon>
        <taxon>Spermatophyta</taxon>
        <taxon>Magnoliopsida</taxon>
        <taxon>Liliopsida</taxon>
        <taxon>Poales</taxon>
        <taxon>Poaceae</taxon>
        <taxon>PACMAD clade</taxon>
        <taxon>Panicoideae</taxon>
        <taxon>Panicodae</taxon>
        <taxon>Paniceae</taxon>
        <taxon>Panicinae</taxon>
        <taxon>Panicum</taxon>
        <taxon>Panicum sect. Hiantes</taxon>
    </lineage>
</organism>
<dbReference type="Pfam" id="PF03478">
    <property type="entry name" value="Beta-prop_KIB1-4"/>
    <property type="match status" value="1"/>
</dbReference>
<feature type="region of interest" description="Disordered" evidence="1">
    <location>
        <begin position="324"/>
        <end position="350"/>
    </location>
</feature>
<dbReference type="PANTHER" id="PTHR34708">
    <property type="entry name" value="OS07G0440000 PROTEIN"/>
    <property type="match status" value="1"/>
</dbReference>
<keyword evidence="4" id="KW-1185">Reference proteome</keyword>
<dbReference type="PANTHER" id="PTHR34708:SF5">
    <property type="entry name" value="DUF295 DOMAIN-CONTAINING PROTEIN"/>
    <property type="match status" value="1"/>
</dbReference>
<sequence length="384" mass="40845">MEYATCALHAGRWASLPHAGRPSRIIGAAARCRCVGASRDGWLALVAGDAAAPAGPLLLNPFTGEEIQLDESLYQPAHELAPKIVFSPNPTRGDFTAVSLVRPDMVAVQRASDGVSYCEDTGPLLGGAVLGRRGARAPRLHLTRRRRRVYRRAPPIEVGPLPKLPIGADAFPPPYDVIEQHTDAKNLVLCDGELYQVWRRPSGAGSVTVDAPPGGTARRVHVFEGAVFVLRYDPGNWPGSSCWTVAGAKDLRGNAVFVGMNAAAVVRGEGVSANSVYYWDGPRGGGDYGAMVYNVATGASVRWPAAPTGGGVSSPVWYFLPAGDGSPRVEEETTGVEATSGEETTSLEHDEEEHSAHCLKKTMNLLGRLDYSIVYGSRCEAGEN</sequence>
<evidence type="ECO:0000259" key="2">
    <source>
        <dbReference type="Pfam" id="PF03478"/>
    </source>
</evidence>
<dbReference type="Proteomes" id="UP000823388">
    <property type="component" value="Chromosome 7K"/>
</dbReference>
<evidence type="ECO:0000313" key="4">
    <source>
        <dbReference type="Proteomes" id="UP000823388"/>
    </source>
</evidence>